<keyword evidence="2" id="KW-1185">Reference proteome</keyword>
<proteinExistence type="predicted"/>
<dbReference type="GeneID" id="69012323"/>
<evidence type="ECO:0000313" key="1">
    <source>
        <dbReference type="EMBL" id="KAF3805807.1"/>
    </source>
</evidence>
<dbReference type="AlphaFoldDB" id="A0A8H4CL72"/>
<organism evidence="1 2">
    <name type="scientific">Colletotrichum gloeosporioides</name>
    <name type="common">Anthracnose fungus</name>
    <name type="synonym">Glomerella cingulata</name>
    <dbReference type="NCBI Taxonomy" id="474922"/>
    <lineage>
        <taxon>Eukaryota</taxon>
        <taxon>Fungi</taxon>
        <taxon>Dikarya</taxon>
        <taxon>Ascomycota</taxon>
        <taxon>Pezizomycotina</taxon>
        <taxon>Sordariomycetes</taxon>
        <taxon>Hypocreomycetidae</taxon>
        <taxon>Glomerellales</taxon>
        <taxon>Glomerellaceae</taxon>
        <taxon>Colletotrichum</taxon>
        <taxon>Colletotrichum gloeosporioides species complex</taxon>
    </lineage>
</organism>
<dbReference type="EMBL" id="WVTB01000040">
    <property type="protein sequence ID" value="KAF3805807.1"/>
    <property type="molecule type" value="Genomic_DNA"/>
</dbReference>
<accession>A0A8H4CL72</accession>
<evidence type="ECO:0000313" key="2">
    <source>
        <dbReference type="Proteomes" id="UP000613401"/>
    </source>
</evidence>
<comment type="caution">
    <text evidence="1">The sequence shown here is derived from an EMBL/GenBank/DDBJ whole genome shotgun (WGS) entry which is preliminary data.</text>
</comment>
<sequence>MQYWIQAAADADVHLLDYGRSERNLFERGDIYIRPRYVILRHNRERRPSHIGITYGALPQHRKIWFADDKNGLAGEF</sequence>
<dbReference type="RefSeq" id="XP_045264966.1">
    <property type="nucleotide sequence ID" value="XM_045405202.1"/>
</dbReference>
<dbReference type="Proteomes" id="UP000613401">
    <property type="component" value="Unassembled WGS sequence"/>
</dbReference>
<reference evidence="1" key="2">
    <citation type="submission" date="2020-03" db="EMBL/GenBank/DDBJ databases">
        <authorList>
            <person name="Fu F.-F."/>
            <person name="Chen J."/>
        </authorList>
    </citation>
    <scope>NUCLEOTIDE SEQUENCE</scope>
    <source>
        <strain evidence="1">Lc1</strain>
    </source>
</reference>
<gene>
    <name evidence="1" type="ORF">GCG54_00005171</name>
</gene>
<reference evidence="1" key="1">
    <citation type="journal article" date="2020" name="Phytopathology">
        <title>Genome sequence and comparative analysis of Colletotrichum gloeosporioides isolated from Liriodendron leaves.</title>
        <authorList>
            <person name="Fu F.F."/>
            <person name="Hao Z."/>
            <person name="Wang P."/>
            <person name="Lu Y."/>
            <person name="Xue L.J."/>
            <person name="Wei G."/>
            <person name="Tian Y."/>
            <person name="Baishi H."/>
            <person name="Xu H."/>
            <person name="Shi J."/>
            <person name="Cheng T."/>
            <person name="Wang G."/>
            <person name="Yi Y."/>
            <person name="Chen J."/>
        </authorList>
    </citation>
    <scope>NUCLEOTIDE SEQUENCE</scope>
    <source>
        <strain evidence="1">Lc1</strain>
    </source>
</reference>
<protein>
    <submittedName>
        <fullName evidence="1">Uncharacterized protein</fullName>
    </submittedName>
</protein>
<name>A0A8H4CL72_COLGL</name>